<dbReference type="GeneID" id="87954279"/>
<dbReference type="RefSeq" id="XP_062789945.1">
    <property type="nucleotide sequence ID" value="XM_062933894.1"/>
</dbReference>
<accession>A0ABZ1CU85</accession>
<dbReference type="SUPFAM" id="SSF52058">
    <property type="entry name" value="L domain-like"/>
    <property type="match status" value="1"/>
</dbReference>
<evidence type="ECO:0000256" key="1">
    <source>
        <dbReference type="SAM" id="MobiDB-lite"/>
    </source>
</evidence>
<dbReference type="EMBL" id="CP141882">
    <property type="protein sequence ID" value="WRT65205.1"/>
    <property type="molecule type" value="Genomic_DNA"/>
</dbReference>
<feature type="compositionally biased region" description="Low complexity" evidence="1">
    <location>
        <begin position="409"/>
        <end position="431"/>
    </location>
</feature>
<dbReference type="InterPro" id="IPR036047">
    <property type="entry name" value="F-box-like_dom_sf"/>
</dbReference>
<dbReference type="InterPro" id="IPR001810">
    <property type="entry name" value="F-box_dom"/>
</dbReference>
<feature type="compositionally biased region" description="Polar residues" evidence="1">
    <location>
        <begin position="481"/>
        <end position="493"/>
    </location>
</feature>
<feature type="compositionally biased region" description="Low complexity" evidence="1">
    <location>
        <begin position="466"/>
        <end position="480"/>
    </location>
</feature>
<evidence type="ECO:0000259" key="2">
    <source>
        <dbReference type="PROSITE" id="PS50181"/>
    </source>
</evidence>
<sequence>MDITLLPPSHILTHHSHLALLPSALPLDSANSSHHPQQQGRERVRSHQRRTINHYLPLPPKDGSSPFSSLPTEIILIILSQLDLMTLLSLRSVSNRSNGLVLTPALHRELTLHHIPVPLPTLLKENILPSIRKLNLHVFPYPTISPRLDISLVHGNRYGYGYGFGSGFGLGGKRKKIQIENNTKVDHPSLALLELLKYVRLDELLELNIPFSSAYLPSEEVDLLLRKLGNNIRKLDLRASSLIDQEDVSEGIENPFKKFINLKELDIGFTTIRTLPLPHMFDNLEKLSLSSCSTLSEESLSKFLLEIPVSIRYLDLSRLDQIPFSSLWNLKVIHQIEGEERCVPTDLEEVKVVGIDHLTRRDVRSLKQWWETQRRDCIRLSFVEEREMEVNEVDWRKRDPRTPELVRPSLSTSEGRLSSSSSSQSSISSSSWDEIRTPPEFSPMRFRTSPSMVSRKFNLPNQHISLQSLSSSPSPHNLSQTPYTAPSNITSSRGRGRCKNEDEENEHQNISINIVHSAILESEDEDGYRRFIGEVVGGTLSLDEDLDGDQRELHPAHDSRRYVEVDL</sequence>
<name>A0ABZ1CU85_9TREE</name>
<dbReference type="PROSITE" id="PS50181">
    <property type="entry name" value="FBOX"/>
    <property type="match status" value="1"/>
</dbReference>
<feature type="region of interest" description="Disordered" evidence="1">
    <location>
        <begin position="466"/>
        <end position="506"/>
    </location>
</feature>
<feature type="region of interest" description="Disordered" evidence="1">
    <location>
        <begin position="402"/>
        <end position="448"/>
    </location>
</feature>
<organism evidence="3 4">
    <name type="scientific">Kwoniella shivajii</name>
    <dbReference type="NCBI Taxonomy" id="564305"/>
    <lineage>
        <taxon>Eukaryota</taxon>
        <taxon>Fungi</taxon>
        <taxon>Dikarya</taxon>
        <taxon>Basidiomycota</taxon>
        <taxon>Agaricomycotina</taxon>
        <taxon>Tremellomycetes</taxon>
        <taxon>Tremellales</taxon>
        <taxon>Cryptococcaceae</taxon>
        <taxon>Kwoniella</taxon>
    </lineage>
</organism>
<dbReference type="InterPro" id="IPR032675">
    <property type="entry name" value="LRR_dom_sf"/>
</dbReference>
<dbReference type="Gene3D" id="1.20.1280.50">
    <property type="match status" value="1"/>
</dbReference>
<dbReference type="Pfam" id="PF00646">
    <property type="entry name" value="F-box"/>
    <property type="match status" value="1"/>
</dbReference>
<reference evidence="3 4" key="1">
    <citation type="submission" date="2024-01" db="EMBL/GenBank/DDBJ databases">
        <title>Comparative genomics of Cryptococcus and Kwoniella reveals pathogenesis evolution and contrasting modes of karyotype evolution via chromosome fusion or intercentromeric recombination.</title>
        <authorList>
            <person name="Coelho M.A."/>
            <person name="David-Palma M."/>
            <person name="Shea T."/>
            <person name="Bowers K."/>
            <person name="McGinley-Smith S."/>
            <person name="Mohammad A.W."/>
            <person name="Gnirke A."/>
            <person name="Yurkov A.M."/>
            <person name="Nowrousian M."/>
            <person name="Sun S."/>
            <person name="Cuomo C.A."/>
            <person name="Heitman J."/>
        </authorList>
    </citation>
    <scope>NUCLEOTIDE SEQUENCE [LARGE SCALE GENOMIC DNA]</scope>
    <source>
        <strain evidence="3">CBS 11374</strain>
    </source>
</reference>
<dbReference type="SUPFAM" id="SSF81383">
    <property type="entry name" value="F-box domain"/>
    <property type="match status" value="1"/>
</dbReference>
<evidence type="ECO:0000313" key="4">
    <source>
        <dbReference type="Proteomes" id="UP001329825"/>
    </source>
</evidence>
<proteinExistence type="predicted"/>
<evidence type="ECO:0000313" key="3">
    <source>
        <dbReference type="EMBL" id="WRT65205.1"/>
    </source>
</evidence>
<keyword evidence="4" id="KW-1185">Reference proteome</keyword>
<feature type="domain" description="F-box" evidence="2">
    <location>
        <begin position="64"/>
        <end position="110"/>
    </location>
</feature>
<feature type="region of interest" description="Disordered" evidence="1">
    <location>
        <begin position="27"/>
        <end position="48"/>
    </location>
</feature>
<protein>
    <recommendedName>
        <fullName evidence="2">F-box domain-containing protein</fullName>
    </recommendedName>
</protein>
<dbReference type="Proteomes" id="UP001329825">
    <property type="component" value="Chromosome 2"/>
</dbReference>
<dbReference type="Gene3D" id="3.80.10.10">
    <property type="entry name" value="Ribonuclease Inhibitor"/>
    <property type="match status" value="1"/>
</dbReference>
<gene>
    <name evidence="3" type="ORF">IL334_002148</name>
</gene>